<feature type="compositionally biased region" description="Basic and acidic residues" evidence="1">
    <location>
        <begin position="158"/>
        <end position="167"/>
    </location>
</feature>
<dbReference type="RefSeq" id="WP_338752303.1">
    <property type="nucleotide sequence ID" value="NZ_CP144913.1"/>
</dbReference>
<dbReference type="Proteomes" id="UP001382727">
    <property type="component" value="Chromosome"/>
</dbReference>
<evidence type="ECO:0000313" key="3">
    <source>
        <dbReference type="Proteomes" id="UP001382727"/>
    </source>
</evidence>
<name>A0ABZ2MLG9_9MICO</name>
<keyword evidence="3" id="KW-1185">Reference proteome</keyword>
<feature type="compositionally biased region" description="Polar residues" evidence="1">
    <location>
        <begin position="135"/>
        <end position="157"/>
    </location>
</feature>
<evidence type="ECO:0000313" key="2">
    <source>
        <dbReference type="EMBL" id="WXB77949.1"/>
    </source>
</evidence>
<reference evidence="2 3" key="1">
    <citation type="submission" date="2024-02" db="EMBL/GenBank/DDBJ databases">
        <title>Janibacter sp. nov., isolated from gut of marine sandworm.</title>
        <authorList>
            <person name="Kim B."/>
            <person name="Jun M.O."/>
            <person name="Shin N.-R."/>
        </authorList>
    </citation>
    <scope>NUCLEOTIDE SEQUENCE [LARGE SCALE GENOMIC DNA]</scope>
    <source>
        <strain evidence="2 3">A1S7</strain>
    </source>
</reference>
<dbReference type="EMBL" id="CP144913">
    <property type="protein sequence ID" value="WXB77949.1"/>
    <property type="molecule type" value="Genomic_DNA"/>
</dbReference>
<feature type="region of interest" description="Disordered" evidence="1">
    <location>
        <begin position="128"/>
        <end position="167"/>
    </location>
</feature>
<proteinExistence type="predicted"/>
<evidence type="ECO:0000256" key="1">
    <source>
        <dbReference type="SAM" id="MobiDB-lite"/>
    </source>
</evidence>
<accession>A0ABZ2MLG9</accession>
<sequence>MSAVPRPPAGMTTDQARIARTLRMVARMANGTQASLVARGEDLAAFHHEIARAERQPFRAVVVIDQAVDLRRALQSDHADAGEILRALHSVPSQRLQDAQLVLAMTSAISTSATVHFAVNAASSSLVARSPDALSPSSTPLPQEPLQSSPGGSSAQESGRHIDSLTI</sequence>
<organism evidence="2 3">
    <name type="scientific">Janibacter alittae</name>
    <dbReference type="NCBI Taxonomy" id="3115209"/>
    <lineage>
        <taxon>Bacteria</taxon>
        <taxon>Bacillati</taxon>
        <taxon>Actinomycetota</taxon>
        <taxon>Actinomycetes</taxon>
        <taxon>Micrococcales</taxon>
        <taxon>Intrasporangiaceae</taxon>
        <taxon>Janibacter</taxon>
    </lineage>
</organism>
<gene>
    <name evidence="2" type="ORF">V1351_07730</name>
</gene>
<protein>
    <submittedName>
        <fullName evidence="2">Uncharacterized protein</fullName>
    </submittedName>
</protein>